<dbReference type="PROSITE" id="PS51266">
    <property type="entry name" value="ZF_CHY"/>
    <property type="match status" value="1"/>
</dbReference>
<dbReference type="SUPFAM" id="SSF161219">
    <property type="entry name" value="CHY zinc finger-like"/>
    <property type="match status" value="1"/>
</dbReference>
<evidence type="ECO:0000256" key="5">
    <source>
        <dbReference type="ARBA" id="ARBA00023242"/>
    </source>
</evidence>
<keyword evidence="15" id="KW-1185">Reference proteome</keyword>
<feature type="zinc finger region" description="C3H1-type" evidence="10">
    <location>
        <begin position="169"/>
        <end position="196"/>
    </location>
</feature>
<sequence length="795" mass="90523">MFNNPQSICQYYNTARGCKFGTNCKFSHVNIPSSHPANINKDETVKRNSESTPQSAALYSNPPIDHSHEEAVRNTVVTQSPGLETSSHLSLEDAEENEVKAKRCFQHYKYGHCRFGAKCRFIHSDNLRKSDQDEEKKSTQQVKIPLPELAADTTPTVDKHDGSKSGKKTKTPVTCRYFIAGRCRSGNKCRFYHPRGNEKLGGTSAYKTSQEDDVSEQTSPKEISGKGESKPSKNPKVTVATRPAFKPPALKREISRDKAGKDIIEKLQTTEIAQLKKRFPTDKLKIVKESDDGENIYCLSFKPTDPDWPFDVDVYDIQLTFPPSYPVKMFKAEVPTDQDLPETLRRYVEASICEWLNHKETELENRGVLELTFRPFIHWLDKEMEDIVTEGLKQLQRELMAKAAGFEFIPASVLRERLRGKNSDGSEVGEEDATESDEDSDSEKDMENVVAYRKKDEEQVYTGPEAYSSDEDDTDDLDVVTGKFEEANLNAERRGTEIRLRNLVMKETVATMTYTQIKIVVQCSRCKSNTDLMTPVGRVNLIPCFKCHTQMLLTFRPAIMHSYSSIMGYLDLEGCVPFDLLLQDSAYKLGCMNCNKETKVDSLYPGQPMDTWCKSCHQKLRVAAEDAKFTLLQSTGVETEKKEVHEVSVKKVKRIVKDPVIRFGNPLPDNGTCKHYKKSFRWFRFPCCGKCYACDLCHEEREDGHEMVLANRMICGFCCREQPFALERPCLSCGHSMTKSTTHHWEGGMGCRDKIRMGRNDSQKYANMNKTISRKAIEKKQPNKKKNIKLRHSSN</sequence>
<evidence type="ECO:0000259" key="13">
    <source>
        <dbReference type="PROSITE" id="PS51266"/>
    </source>
</evidence>
<gene>
    <name evidence="14" type="ORF">KP79_PYT04940</name>
</gene>
<dbReference type="InterPro" id="IPR051767">
    <property type="entry name" value="Nucleoporin_NUP42"/>
</dbReference>
<dbReference type="PANTHER" id="PTHR46527">
    <property type="entry name" value="NUCLEOPORIN-LIKE PROTEIN 2"/>
    <property type="match status" value="1"/>
</dbReference>
<dbReference type="InterPro" id="IPR036280">
    <property type="entry name" value="Multihaem_cyt_sf"/>
</dbReference>
<evidence type="ECO:0000256" key="4">
    <source>
        <dbReference type="ARBA" id="ARBA00022833"/>
    </source>
</evidence>
<dbReference type="SUPFAM" id="SSF48695">
    <property type="entry name" value="Multiheme cytochromes"/>
    <property type="match status" value="1"/>
</dbReference>
<dbReference type="GO" id="GO:0008270">
    <property type="term" value="F:zinc ion binding"/>
    <property type="evidence" value="ECO:0007669"/>
    <property type="project" value="UniProtKB-KW"/>
</dbReference>
<proteinExistence type="predicted"/>
<dbReference type="PROSITE" id="PS50103">
    <property type="entry name" value="ZF_C3H1"/>
    <property type="match status" value="3"/>
</dbReference>
<dbReference type="PANTHER" id="PTHR46527:SF1">
    <property type="entry name" value="NUCLEOPORIN NUP42"/>
    <property type="match status" value="1"/>
</dbReference>
<evidence type="ECO:0000256" key="3">
    <source>
        <dbReference type="ARBA" id="ARBA00022771"/>
    </source>
</evidence>
<keyword evidence="3 9" id="KW-0863">Zinc-finger</keyword>
<protein>
    <recommendedName>
        <fullName evidence="7">Nucleoporin NUP42</fullName>
    </recommendedName>
    <alternativeName>
        <fullName evidence="8">Nucleoporin-like protein 2</fullName>
    </alternativeName>
</protein>
<name>A0A210PW97_MIZYE</name>
<feature type="zinc finger region" description="C3H1-type" evidence="10">
    <location>
        <begin position="98"/>
        <end position="126"/>
    </location>
</feature>
<dbReference type="InterPro" id="IPR041367">
    <property type="entry name" value="Znf-CCCH_4"/>
</dbReference>
<dbReference type="OrthoDB" id="411372at2759"/>
<feature type="region of interest" description="Disordered" evidence="11">
    <location>
        <begin position="35"/>
        <end position="56"/>
    </location>
</feature>
<feature type="domain" description="CHY-type" evidence="13">
    <location>
        <begin position="666"/>
        <end position="735"/>
    </location>
</feature>
<feature type="domain" description="C3H1-type" evidence="12">
    <location>
        <begin position="98"/>
        <end position="126"/>
    </location>
</feature>
<dbReference type="STRING" id="6573.A0A210PW97"/>
<evidence type="ECO:0000256" key="10">
    <source>
        <dbReference type="PROSITE-ProRule" id="PRU00723"/>
    </source>
</evidence>
<dbReference type="InterPro" id="IPR000571">
    <property type="entry name" value="Znf_CCCH"/>
</dbReference>
<dbReference type="AlphaFoldDB" id="A0A210PW97"/>
<feature type="compositionally biased region" description="Acidic residues" evidence="11">
    <location>
        <begin position="427"/>
        <end position="442"/>
    </location>
</feature>
<dbReference type="Gene3D" id="4.10.1000.10">
    <property type="entry name" value="Zinc finger, CCCH-type"/>
    <property type="match status" value="2"/>
</dbReference>
<reference evidence="14 15" key="1">
    <citation type="journal article" date="2017" name="Nat. Ecol. Evol.">
        <title>Scallop genome provides insights into evolution of bilaterian karyotype and development.</title>
        <authorList>
            <person name="Wang S."/>
            <person name="Zhang J."/>
            <person name="Jiao W."/>
            <person name="Li J."/>
            <person name="Xun X."/>
            <person name="Sun Y."/>
            <person name="Guo X."/>
            <person name="Huan P."/>
            <person name="Dong B."/>
            <person name="Zhang L."/>
            <person name="Hu X."/>
            <person name="Sun X."/>
            <person name="Wang J."/>
            <person name="Zhao C."/>
            <person name="Wang Y."/>
            <person name="Wang D."/>
            <person name="Huang X."/>
            <person name="Wang R."/>
            <person name="Lv J."/>
            <person name="Li Y."/>
            <person name="Zhang Z."/>
            <person name="Liu B."/>
            <person name="Lu W."/>
            <person name="Hui Y."/>
            <person name="Liang J."/>
            <person name="Zhou Z."/>
            <person name="Hou R."/>
            <person name="Li X."/>
            <person name="Liu Y."/>
            <person name="Li H."/>
            <person name="Ning X."/>
            <person name="Lin Y."/>
            <person name="Zhao L."/>
            <person name="Xing Q."/>
            <person name="Dou J."/>
            <person name="Li Y."/>
            <person name="Mao J."/>
            <person name="Guo H."/>
            <person name="Dou H."/>
            <person name="Li T."/>
            <person name="Mu C."/>
            <person name="Jiang W."/>
            <person name="Fu Q."/>
            <person name="Fu X."/>
            <person name="Miao Y."/>
            <person name="Liu J."/>
            <person name="Yu Q."/>
            <person name="Li R."/>
            <person name="Liao H."/>
            <person name="Li X."/>
            <person name="Kong Y."/>
            <person name="Jiang Z."/>
            <person name="Chourrout D."/>
            <person name="Li R."/>
            <person name="Bao Z."/>
        </authorList>
    </citation>
    <scope>NUCLEOTIDE SEQUENCE [LARGE SCALE GENOMIC DNA]</scope>
    <source>
        <strain evidence="14 15">PY_sf001</strain>
    </source>
</reference>
<feature type="domain" description="C3H1-type" evidence="12">
    <location>
        <begin position="3"/>
        <end position="31"/>
    </location>
</feature>
<evidence type="ECO:0000259" key="12">
    <source>
        <dbReference type="PROSITE" id="PS50103"/>
    </source>
</evidence>
<feature type="compositionally biased region" description="Basic and acidic residues" evidence="11">
    <location>
        <begin position="40"/>
        <end position="49"/>
    </location>
</feature>
<dbReference type="GO" id="GO:0031965">
    <property type="term" value="C:nuclear membrane"/>
    <property type="evidence" value="ECO:0007669"/>
    <property type="project" value="UniProtKB-SubCell"/>
</dbReference>
<dbReference type="SUPFAM" id="SSF90229">
    <property type="entry name" value="CCCH zinc finger"/>
    <property type="match status" value="3"/>
</dbReference>
<feature type="region of interest" description="Disordered" evidence="11">
    <location>
        <begin position="420"/>
        <end position="446"/>
    </location>
</feature>
<evidence type="ECO:0000313" key="15">
    <source>
        <dbReference type="Proteomes" id="UP000242188"/>
    </source>
</evidence>
<evidence type="ECO:0000256" key="7">
    <source>
        <dbReference type="ARBA" id="ARBA00039886"/>
    </source>
</evidence>
<evidence type="ECO:0000256" key="9">
    <source>
        <dbReference type="PROSITE-ProRule" id="PRU00601"/>
    </source>
</evidence>
<evidence type="ECO:0000256" key="2">
    <source>
        <dbReference type="ARBA" id="ARBA00022723"/>
    </source>
</evidence>
<evidence type="ECO:0000256" key="6">
    <source>
        <dbReference type="ARBA" id="ARBA00037262"/>
    </source>
</evidence>
<comment type="function">
    <text evidence="6">Required for the export of mRNAs containing poly(A) tails from the nucleus into the cytoplasm.</text>
</comment>
<feature type="domain" description="C3H1-type" evidence="12">
    <location>
        <begin position="169"/>
        <end position="196"/>
    </location>
</feature>
<evidence type="ECO:0000256" key="8">
    <source>
        <dbReference type="ARBA" id="ARBA00042384"/>
    </source>
</evidence>
<dbReference type="EMBL" id="NEDP02005447">
    <property type="protein sequence ID" value="OWF40768.1"/>
    <property type="molecule type" value="Genomic_DNA"/>
</dbReference>
<organism evidence="14 15">
    <name type="scientific">Mizuhopecten yessoensis</name>
    <name type="common">Japanese scallop</name>
    <name type="synonym">Patinopecten yessoensis</name>
    <dbReference type="NCBI Taxonomy" id="6573"/>
    <lineage>
        <taxon>Eukaryota</taxon>
        <taxon>Metazoa</taxon>
        <taxon>Spiralia</taxon>
        <taxon>Lophotrochozoa</taxon>
        <taxon>Mollusca</taxon>
        <taxon>Bivalvia</taxon>
        <taxon>Autobranchia</taxon>
        <taxon>Pteriomorphia</taxon>
        <taxon>Pectinida</taxon>
        <taxon>Pectinoidea</taxon>
        <taxon>Pectinidae</taxon>
        <taxon>Mizuhopecten</taxon>
    </lineage>
</organism>
<dbReference type="InterPro" id="IPR037274">
    <property type="entry name" value="Znf_CHY_sf"/>
</dbReference>
<keyword evidence="5" id="KW-0539">Nucleus</keyword>
<keyword evidence="2 10" id="KW-0479">Metal-binding</keyword>
<feature type="compositionally biased region" description="Basic and acidic residues" evidence="11">
    <location>
        <begin position="127"/>
        <end position="138"/>
    </location>
</feature>
<feature type="zinc finger region" description="C3H1-type" evidence="10">
    <location>
        <begin position="3"/>
        <end position="31"/>
    </location>
</feature>
<keyword evidence="4 10" id="KW-0862">Zinc</keyword>
<dbReference type="Pfam" id="PF18044">
    <property type="entry name" value="zf-CCCH_4"/>
    <property type="match status" value="1"/>
</dbReference>
<dbReference type="InterPro" id="IPR036855">
    <property type="entry name" value="Znf_CCCH_sf"/>
</dbReference>
<dbReference type="InterPro" id="IPR008913">
    <property type="entry name" value="Znf_CHY"/>
</dbReference>
<comment type="subcellular location">
    <subcellularLocation>
        <location evidence="1">Nucleus membrane</location>
        <topology evidence="1">Peripheral membrane protein</topology>
        <orientation evidence="1">Cytoplasmic side</orientation>
    </subcellularLocation>
</comment>
<feature type="region of interest" description="Disordered" evidence="11">
    <location>
        <begin position="127"/>
        <end position="169"/>
    </location>
</feature>
<accession>A0A210PW97</accession>
<evidence type="ECO:0000256" key="1">
    <source>
        <dbReference type="ARBA" id="ARBA00004335"/>
    </source>
</evidence>
<evidence type="ECO:0000313" key="14">
    <source>
        <dbReference type="EMBL" id="OWF40768.1"/>
    </source>
</evidence>
<comment type="caution">
    <text evidence="14">The sequence shown here is derived from an EMBL/GenBank/DDBJ whole genome shotgun (WGS) entry which is preliminary data.</text>
</comment>
<evidence type="ECO:0000256" key="11">
    <source>
        <dbReference type="SAM" id="MobiDB-lite"/>
    </source>
</evidence>
<dbReference type="Proteomes" id="UP000242188">
    <property type="component" value="Unassembled WGS sequence"/>
</dbReference>
<feature type="region of interest" description="Disordered" evidence="11">
    <location>
        <begin position="200"/>
        <end position="246"/>
    </location>
</feature>
<dbReference type="Pfam" id="PF05495">
    <property type="entry name" value="zf-CHY"/>
    <property type="match status" value="1"/>
</dbReference>
<dbReference type="Pfam" id="PF14608">
    <property type="entry name" value="zf-CCCH_2"/>
    <property type="match status" value="1"/>
</dbReference>
<dbReference type="SMART" id="SM00356">
    <property type="entry name" value="ZnF_C3H1"/>
    <property type="match status" value="3"/>
</dbReference>
<dbReference type="Pfam" id="PF00642">
    <property type="entry name" value="zf-CCCH"/>
    <property type="match status" value="1"/>
</dbReference>